<keyword evidence="15" id="KW-0511">Multifunctional enzyme</keyword>
<keyword evidence="14" id="KW-0413">Isomerase</keyword>
<feature type="domain" description="Mannose-6-phosphate isomerase type II C-terminal" evidence="22">
    <location>
        <begin position="364"/>
        <end position="478"/>
    </location>
</feature>
<evidence type="ECO:0000256" key="19">
    <source>
        <dbReference type="ARBA" id="ARBA00067387"/>
    </source>
</evidence>
<dbReference type="InterPro" id="IPR029044">
    <property type="entry name" value="Nucleotide-diphossugar_trans"/>
</dbReference>
<evidence type="ECO:0000256" key="16">
    <source>
        <dbReference type="ARBA" id="ARBA00023285"/>
    </source>
</evidence>
<dbReference type="InterPro" id="IPR049577">
    <property type="entry name" value="GMPP_N"/>
</dbReference>
<evidence type="ECO:0000256" key="9">
    <source>
        <dbReference type="ARBA" id="ARBA00022679"/>
    </source>
</evidence>
<dbReference type="InterPro" id="IPR051161">
    <property type="entry name" value="Mannose-6P_isomerase_type2"/>
</dbReference>
<dbReference type="Proteomes" id="UP000070282">
    <property type="component" value="Unassembled WGS sequence"/>
</dbReference>
<dbReference type="GO" id="GO:0042121">
    <property type="term" value="P:alginic acid biosynthetic process"/>
    <property type="evidence" value="ECO:0007669"/>
    <property type="project" value="UniProtKB-KW"/>
</dbReference>
<dbReference type="InterPro" id="IPR011051">
    <property type="entry name" value="RmlC_Cupin_sf"/>
</dbReference>
<name>A0A137SAH0_9GAMM</name>
<comment type="cofactor">
    <cofactor evidence="2">
        <name>Co(2+)</name>
        <dbReference type="ChEBI" id="CHEBI:48828"/>
    </cofactor>
</comment>
<evidence type="ECO:0000259" key="23">
    <source>
        <dbReference type="Pfam" id="PF22640"/>
    </source>
</evidence>
<dbReference type="InterPro" id="IPR005835">
    <property type="entry name" value="NTP_transferase_dom"/>
</dbReference>
<dbReference type="Pfam" id="PF22640">
    <property type="entry name" value="ManC_GMP_beta-helix"/>
    <property type="match status" value="1"/>
</dbReference>
<evidence type="ECO:0000256" key="1">
    <source>
        <dbReference type="ARBA" id="ARBA00000757"/>
    </source>
</evidence>
<dbReference type="GO" id="GO:0005525">
    <property type="term" value="F:GTP binding"/>
    <property type="evidence" value="ECO:0007669"/>
    <property type="project" value="UniProtKB-KW"/>
</dbReference>
<dbReference type="AlphaFoldDB" id="A0A137SAH0"/>
<evidence type="ECO:0000256" key="18">
    <source>
        <dbReference type="ARBA" id="ARBA00057590"/>
    </source>
</evidence>
<accession>A0A137SAH0</accession>
<dbReference type="PANTHER" id="PTHR46390">
    <property type="entry name" value="MANNOSE-1-PHOSPHATE GUANYLYLTRANSFERASE"/>
    <property type="match status" value="1"/>
</dbReference>
<dbReference type="FunFam" id="2.60.120.10:FF:000032">
    <property type="entry name" value="Mannose-1-phosphate guanylyltransferase/mannose-6-phosphate isomerase"/>
    <property type="match status" value="1"/>
</dbReference>
<dbReference type="SUPFAM" id="SSF51182">
    <property type="entry name" value="RmlC-like cupins"/>
    <property type="match status" value="1"/>
</dbReference>
<proteinExistence type="inferred from homology"/>
<dbReference type="CDD" id="cd02509">
    <property type="entry name" value="GDP-M1P_Guanylyltransferase"/>
    <property type="match status" value="1"/>
</dbReference>
<dbReference type="PATRIC" id="fig|1306954.6.peg.653"/>
<dbReference type="NCBIfam" id="TIGR01479">
    <property type="entry name" value="GMP_PMI"/>
    <property type="match status" value="1"/>
</dbReference>
<dbReference type="InterPro" id="IPR054566">
    <property type="entry name" value="ManC/GMP-like_b-helix"/>
</dbReference>
<comment type="catalytic activity">
    <reaction evidence="17">
        <text>alpha-D-mannose 1-phosphate + GTP + H(+) = GDP-alpha-D-mannose + diphosphate</text>
        <dbReference type="Rhea" id="RHEA:15229"/>
        <dbReference type="ChEBI" id="CHEBI:15378"/>
        <dbReference type="ChEBI" id="CHEBI:33019"/>
        <dbReference type="ChEBI" id="CHEBI:37565"/>
        <dbReference type="ChEBI" id="CHEBI:57527"/>
        <dbReference type="ChEBI" id="CHEBI:58409"/>
        <dbReference type="EC" id="2.7.7.13"/>
    </reaction>
</comment>
<gene>
    <name evidence="24" type="ORF">J122_2369</name>
</gene>
<dbReference type="GO" id="GO:0009298">
    <property type="term" value="P:GDP-mannose biosynthetic process"/>
    <property type="evidence" value="ECO:0007669"/>
    <property type="project" value="UniProtKB-UniPathway"/>
</dbReference>
<evidence type="ECO:0000256" key="20">
    <source>
        <dbReference type="RuleBase" id="RU004190"/>
    </source>
</evidence>
<feature type="domain" description="Nucleotidyl transferase" evidence="21">
    <location>
        <begin position="15"/>
        <end position="298"/>
    </location>
</feature>
<dbReference type="FunFam" id="3.90.550.10:FF:000046">
    <property type="entry name" value="Mannose-1-phosphate guanylyltransferase (GDP)"/>
    <property type="match status" value="1"/>
</dbReference>
<feature type="domain" description="MannoseP isomerase/GMP-like beta-helix" evidence="23">
    <location>
        <begin position="306"/>
        <end position="359"/>
    </location>
</feature>
<keyword evidence="10 24" id="KW-0548">Nucleotidyltransferase</keyword>
<evidence type="ECO:0000256" key="15">
    <source>
        <dbReference type="ARBA" id="ARBA00023268"/>
    </source>
</evidence>
<evidence type="ECO:0000256" key="14">
    <source>
        <dbReference type="ARBA" id="ARBA00023235"/>
    </source>
</evidence>
<dbReference type="SUPFAM" id="SSF53448">
    <property type="entry name" value="Nucleotide-diphospho-sugar transferases"/>
    <property type="match status" value="1"/>
</dbReference>
<evidence type="ECO:0000256" key="4">
    <source>
        <dbReference type="ARBA" id="ARBA00004823"/>
    </source>
</evidence>
<reference evidence="25" key="1">
    <citation type="submission" date="2015-12" db="EMBL/GenBank/DDBJ databases">
        <authorList>
            <person name="Lima A."/>
            <person name="Farahani Zayas N."/>
            <person name="Castro Da Silva M.A."/>
            <person name="Cabral A."/>
            <person name="Pessatti M.L."/>
        </authorList>
    </citation>
    <scope>NUCLEOTIDE SEQUENCE [LARGE SCALE GENOMIC DNA]</scope>
    <source>
        <strain evidence="25">LAMA 842</strain>
    </source>
</reference>
<comment type="pathway">
    <text evidence="4">Nucleotide-sugar biosynthesis; GDP-alpha-D-mannose biosynthesis; GDP-alpha-D-mannose from alpha-D-mannose 1-phosphate (GTP route): step 1/1.</text>
</comment>
<keyword evidence="16" id="KW-0170">Cobalt</keyword>
<dbReference type="EC" id="5.3.1.8" evidence="7"/>
<evidence type="ECO:0000259" key="21">
    <source>
        <dbReference type="Pfam" id="PF00483"/>
    </source>
</evidence>
<comment type="similarity">
    <text evidence="5 20">Belongs to the mannose-6-phosphate isomerase type 2 family.</text>
</comment>
<keyword evidence="9 24" id="KW-0808">Transferase</keyword>
<dbReference type="GO" id="GO:0004476">
    <property type="term" value="F:mannose-6-phosphate isomerase activity"/>
    <property type="evidence" value="ECO:0007669"/>
    <property type="project" value="UniProtKB-EC"/>
</dbReference>
<evidence type="ECO:0000313" key="25">
    <source>
        <dbReference type="Proteomes" id="UP000070282"/>
    </source>
</evidence>
<evidence type="ECO:0000256" key="6">
    <source>
        <dbReference type="ARBA" id="ARBA00011245"/>
    </source>
</evidence>
<dbReference type="Gene3D" id="3.90.550.10">
    <property type="entry name" value="Spore Coat Polysaccharide Biosynthesis Protein SpsA, Chain A"/>
    <property type="match status" value="1"/>
</dbReference>
<evidence type="ECO:0000256" key="12">
    <source>
        <dbReference type="ARBA" id="ARBA00022841"/>
    </source>
</evidence>
<evidence type="ECO:0000256" key="13">
    <source>
        <dbReference type="ARBA" id="ARBA00023134"/>
    </source>
</evidence>
<dbReference type="EC" id="2.7.7.13" evidence="8"/>
<sequence>MLTEIYTWSKHMIHPVIMAGGTGSRLWPLSRQLNPKQFLKLTDQHLSMLQLTVARLDGMESADPLLICNEDHRFLAAEQMRQAGYKDTRIILEPCGRNTAPAIALAALQLVKNIDENQNPLMLVLAADHLIKDIAAFQSGIQKAIPLAQEDKLVTFGIVPGHAETGYGYIQQGPELGENSFSVSRFVEKPDQKTAEEYLASGDYLWNSGMFLFGARTYLQELQKHRPDILAICQAALDDASEDLHFTRVNESVFAECPEDSIDYAVMEKTDNAAVVALDAGWSDIGSWSALWEVSEKDSCGNAFSGDVIAHNTESTLVRADSRLVATVGVKDLVIIETKDALLVAHKDQVQDVKKVVERIKNDGRHEHMNHREVYRPWGVYDSIDNGHRYQVKRITVKPGAKLSVQMHHHRAEHWIVVSGTAKVTNGDKTYLVTENQSTYIPVGQIHSLENPGVIDLELIEVQSGSYLGEDDIVRYEDVYGRS</sequence>
<keyword evidence="12" id="KW-0016">Alginate biosynthesis</keyword>
<comment type="caution">
    <text evidence="24">The sequence shown here is derived from an EMBL/GenBank/DDBJ whole genome shotgun (WGS) entry which is preliminary data.</text>
</comment>
<dbReference type="UniPathway" id="UPA00126">
    <property type="reaction ID" value="UER00930"/>
</dbReference>
<evidence type="ECO:0000256" key="5">
    <source>
        <dbReference type="ARBA" id="ARBA00006115"/>
    </source>
</evidence>
<comment type="subunit">
    <text evidence="6">Monomer.</text>
</comment>
<dbReference type="Gene3D" id="2.60.120.10">
    <property type="entry name" value="Jelly Rolls"/>
    <property type="match status" value="1"/>
</dbReference>
<evidence type="ECO:0000256" key="8">
    <source>
        <dbReference type="ARBA" id="ARBA00012387"/>
    </source>
</evidence>
<dbReference type="InterPro" id="IPR014710">
    <property type="entry name" value="RmlC-like_jellyroll"/>
</dbReference>
<evidence type="ECO:0000256" key="7">
    <source>
        <dbReference type="ARBA" id="ARBA00011956"/>
    </source>
</evidence>
<keyword evidence="25" id="KW-1185">Reference proteome</keyword>
<evidence type="ECO:0000313" key="24">
    <source>
        <dbReference type="EMBL" id="KXO09446.1"/>
    </source>
</evidence>
<evidence type="ECO:0000256" key="3">
    <source>
        <dbReference type="ARBA" id="ARBA00004666"/>
    </source>
</evidence>
<keyword evidence="11" id="KW-0547">Nucleotide-binding</keyword>
<evidence type="ECO:0000256" key="17">
    <source>
        <dbReference type="ARBA" id="ARBA00047343"/>
    </source>
</evidence>
<dbReference type="PANTHER" id="PTHR46390:SF1">
    <property type="entry name" value="MANNOSE-1-PHOSPHATE GUANYLYLTRANSFERASE"/>
    <property type="match status" value="1"/>
</dbReference>
<dbReference type="Pfam" id="PF00483">
    <property type="entry name" value="NTP_transferase"/>
    <property type="match status" value="1"/>
</dbReference>
<dbReference type="CDD" id="cd02213">
    <property type="entry name" value="cupin_PMI_typeII_C"/>
    <property type="match status" value="1"/>
</dbReference>
<dbReference type="EMBL" id="LOCO01000011">
    <property type="protein sequence ID" value="KXO09446.1"/>
    <property type="molecule type" value="Genomic_DNA"/>
</dbReference>
<organism evidence="24 25">
    <name type="scientific">Marinobacter excellens LAMA 842</name>
    <dbReference type="NCBI Taxonomy" id="1306954"/>
    <lineage>
        <taxon>Bacteria</taxon>
        <taxon>Pseudomonadati</taxon>
        <taxon>Pseudomonadota</taxon>
        <taxon>Gammaproteobacteria</taxon>
        <taxon>Pseudomonadales</taxon>
        <taxon>Marinobacteraceae</taxon>
        <taxon>Marinobacter</taxon>
    </lineage>
</organism>
<evidence type="ECO:0000256" key="10">
    <source>
        <dbReference type="ARBA" id="ARBA00022695"/>
    </source>
</evidence>
<evidence type="ECO:0000256" key="11">
    <source>
        <dbReference type="ARBA" id="ARBA00022741"/>
    </source>
</evidence>
<keyword evidence="13" id="KW-0342">GTP-binding</keyword>
<dbReference type="InterPro" id="IPR006375">
    <property type="entry name" value="Man1P_GuaTrfase/Man6P_Isoase"/>
</dbReference>
<comment type="catalytic activity">
    <reaction evidence="1">
        <text>D-mannose 6-phosphate = D-fructose 6-phosphate</text>
        <dbReference type="Rhea" id="RHEA:12356"/>
        <dbReference type="ChEBI" id="CHEBI:58735"/>
        <dbReference type="ChEBI" id="CHEBI:61527"/>
        <dbReference type="EC" id="5.3.1.8"/>
    </reaction>
</comment>
<protein>
    <recommendedName>
        <fullName evidence="19">Alginate biosynthesis protein AlgA</fullName>
        <ecNumber evidence="8">2.7.7.13</ecNumber>
        <ecNumber evidence="7">5.3.1.8</ecNumber>
    </recommendedName>
</protein>
<comment type="pathway">
    <text evidence="3">Nucleotide-sugar biosynthesis; GDP-alpha-D-mannose biosynthesis; alpha-D-mannose 1-phosphate from D-fructose 6-phosphate: step 1/2.</text>
</comment>
<dbReference type="Pfam" id="PF01050">
    <property type="entry name" value="MannoseP_isomer"/>
    <property type="match status" value="1"/>
</dbReference>
<dbReference type="GO" id="GO:0004475">
    <property type="term" value="F:mannose-1-phosphate guanylyltransferase (GTP) activity"/>
    <property type="evidence" value="ECO:0007669"/>
    <property type="project" value="UniProtKB-EC"/>
</dbReference>
<evidence type="ECO:0000256" key="2">
    <source>
        <dbReference type="ARBA" id="ARBA00001941"/>
    </source>
</evidence>
<evidence type="ECO:0000259" key="22">
    <source>
        <dbReference type="Pfam" id="PF01050"/>
    </source>
</evidence>
<comment type="function">
    <text evidence="18">Produces a precursor for alginate polymerization. The alginate layer provides a protective barrier against host immune defenses and antibiotics.</text>
</comment>
<dbReference type="InterPro" id="IPR001538">
    <property type="entry name" value="Man6P_isomerase-2_C"/>
</dbReference>